<evidence type="ECO:0000256" key="7">
    <source>
        <dbReference type="HAMAP-Rule" id="MF_00323"/>
    </source>
</evidence>
<dbReference type="AlphaFoldDB" id="A0A4Z1AF29"/>
<dbReference type="InterPro" id="IPR001015">
    <property type="entry name" value="Ferrochelatase"/>
</dbReference>
<dbReference type="RefSeq" id="WP_135756663.1">
    <property type="nucleotide sequence ID" value="NZ_RQHS01000012.1"/>
</dbReference>
<dbReference type="Gene3D" id="3.40.50.1400">
    <property type="match status" value="2"/>
</dbReference>
<dbReference type="InterPro" id="IPR033644">
    <property type="entry name" value="Ferrochelatase_C"/>
</dbReference>
<feature type="binding site" evidence="7">
    <location>
        <position position="208"/>
    </location>
    <ligand>
        <name>Fe(2+)</name>
        <dbReference type="ChEBI" id="CHEBI:29033"/>
    </ligand>
</feature>
<dbReference type="CDD" id="cd03411">
    <property type="entry name" value="Ferrochelatase_N"/>
    <property type="match status" value="1"/>
</dbReference>
<gene>
    <name evidence="7 9" type="primary">hemH</name>
    <name evidence="9" type="ORF">EHR06_08850</name>
</gene>
<proteinExistence type="inferred from homology"/>
<comment type="catalytic activity">
    <reaction evidence="7 8">
        <text>heme b + 2 H(+) = protoporphyrin IX + Fe(2+)</text>
        <dbReference type="Rhea" id="RHEA:22584"/>
        <dbReference type="ChEBI" id="CHEBI:15378"/>
        <dbReference type="ChEBI" id="CHEBI:29033"/>
        <dbReference type="ChEBI" id="CHEBI:57306"/>
        <dbReference type="ChEBI" id="CHEBI:60344"/>
        <dbReference type="EC" id="4.98.1.1"/>
    </reaction>
</comment>
<evidence type="ECO:0000256" key="3">
    <source>
        <dbReference type="ARBA" id="ARBA00023133"/>
    </source>
</evidence>
<feature type="binding site" evidence="7">
    <location>
        <position position="291"/>
    </location>
    <ligand>
        <name>Fe(2+)</name>
        <dbReference type="ChEBI" id="CHEBI:29033"/>
    </ligand>
</feature>
<dbReference type="EMBL" id="RQHS01000012">
    <property type="protein sequence ID" value="TGN00217.1"/>
    <property type="molecule type" value="Genomic_DNA"/>
</dbReference>
<evidence type="ECO:0000256" key="4">
    <source>
        <dbReference type="ARBA" id="ARBA00023239"/>
    </source>
</evidence>
<comment type="pathway">
    <text evidence="7 8">Porphyrin-containing compound metabolism; protoheme biosynthesis; protoheme from protoporphyrin-IX: step 1/1.</text>
</comment>
<comment type="function">
    <text evidence="7 8">Catalyzes the ferrous insertion into protoporphyrin IX.</text>
</comment>
<keyword evidence="5 7" id="KW-0627">Porphyrin biosynthesis</keyword>
<evidence type="ECO:0000256" key="6">
    <source>
        <dbReference type="ARBA" id="ARBA00024536"/>
    </source>
</evidence>
<dbReference type="GO" id="GO:0046872">
    <property type="term" value="F:metal ion binding"/>
    <property type="evidence" value="ECO:0007669"/>
    <property type="project" value="UniProtKB-KW"/>
</dbReference>
<dbReference type="NCBIfam" id="TIGR00109">
    <property type="entry name" value="hemH"/>
    <property type="match status" value="1"/>
</dbReference>
<keyword evidence="3 7" id="KW-0350">Heme biosynthesis</keyword>
<keyword evidence="7 8" id="KW-0963">Cytoplasm</keyword>
<protein>
    <recommendedName>
        <fullName evidence="7 8">Ferrochelatase</fullName>
        <ecNumber evidence="7 8">4.98.1.1</ecNumber>
    </recommendedName>
    <alternativeName>
        <fullName evidence="7">Heme synthase</fullName>
    </alternativeName>
    <alternativeName>
        <fullName evidence="7">Protoheme ferro-lyase</fullName>
    </alternativeName>
</protein>
<evidence type="ECO:0000256" key="1">
    <source>
        <dbReference type="ARBA" id="ARBA00007718"/>
    </source>
</evidence>
<dbReference type="CDD" id="cd00419">
    <property type="entry name" value="Ferrochelatase_C"/>
    <property type="match status" value="1"/>
</dbReference>
<comment type="catalytic activity">
    <reaction evidence="6">
        <text>Fe-coproporphyrin III + 2 H(+) = coproporphyrin III + Fe(2+)</text>
        <dbReference type="Rhea" id="RHEA:49572"/>
        <dbReference type="ChEBI" id="CHEBI:15378"/>
        <dbReference type="ChEBI" id="CHEBI:29033"/>
        <dbReference type="ChEBI" id="CHEBI:68438"/>
        <dbReference type="ChEBI" id="CHEBI:131725"/>
        <dbReference type="EC" id="4.99.1.9"/>
    </reaction>
    <physiologicalReaction direction="right-to-left" evidence="6">
        <dbReference type="Rhea" id="RHEA:49574"/>
    </physiologicalReaction>
</comment>
<name>A0A4Z1AF29_9LEPT</name>
<dbReference type="Pfam" id="PF00762">
    <property type="entry name" value="Ferrochelatase"/>
    <property type="match status" value="1"/>
</dbReference>
<reference evidence="9" key="1">
    <citation type="journal article" date="2019" name="PLoS Negl. Trop. Dis.">
        <title>Revisiting the worldwide diversity of Leptospira species in the environment.</title>
        <authorList>
            <person name="Vincent A.T."/>
            <person name="Schiettekatte O."/>
            <person name="Bourhy P."/>
            <person name="Veyrier F.J."/>
            <person name="Picardeau M."/>
        </authorList>
    </citation>
    <scope>NUCLEOTIDE SEQUENCE [LARGE SCALE GENOMIC DNA]</scope>
    <source>
        <strain evidence="9">201601113</strain>
    </source>
</reference>
<comment type="similarity">
    <text evidence="1 7 8">Belongs to the ferrochelatase family.</text>
</comment>
<dbReference type="GO" id="GO:0006783">
    <property type="term" value="P:heme biosynthetic process"/>
    <property type="evidence" value="ECO:0007669"/>
    <property type="project" value="UniProtKB-UniRule"/>
</dbReference>
<dbReference type="Proteomes" id="UP000297241">
    <property type="component" value="Unassembled WGS sequence"/>
</dbReference>
<dbReference type="HAMAP" id="MF_00323">
    <property type="entry name" value="Ferrochelatase"/>
    <property type="match status" value="1"/>
</dbReference>
<keyword evidence="10" id="KW-1185">Reference proteome</keyword>
<dbReference type="PANTHER" id="PTHR11108:SF1">
    <property type="entry name" value="FERROCHELATASE, MITOCHONDRIAL"/>
    <property type="match status" value="1"/>
</dbReference>
<dbReference type="PANTHER" id="PTHR11108">
    <property type="entry name" value="FERROCHELATASE"/>
    <property type="match status" value="1"/>
</dbReference>
<dbReference type="InterPro" id="IPR019772">
    <property type="entry name" value="Ferrochelatase_AS"/>
</dbReference>
<evidence type="ECO:0000313" key="10">
    <source>
        <dbReference type="Proteomes" id="UP000297241"/>
    </source>
</evidence>
<evidence type="ECO:0000256" key="2">
    <source>
        <dbReference type="ARBA" id="ARBA00023004"/>
    </source>
</evidence>
<dbReference type="UniPathway" id="UPA00252">
    <property type="reaction ID" value="UER00325"/>
</dbReference>
<dbReference type="GO" id="GO:0005737">
    <property type="term" value="C:cytoplasm"/>
    <property type="evidence" value="ECO:0007669"/>
    <property type="project" value="UniProtKB-SubCell"/>
</dbReference>
<evidence type="ECO:0000313" key="9">
    <source>
        <dbReference type="EMBL" id="TGN00217.1"/>
    </source>
</evidence>
<comment type="subcellular location">
    <subcellularLocation>
        <location evidence="7 8">Cytoplasm</location>
    </subcellularLocation>
</comment>
<dbReference type="InterPro" id="IPR033659">
    <property type="entry name" value="Ferrochelatase_N"/>
</dbReference>
<dbReference type="PROSITE" id="PS00534">
    <property type="entry name" value="FERROCHELATASE"/>
    <property type="match status" value="1"/>
</dbReference>
<accession>A0A4Z1AF29</accession>
<organism evidence="9 10">
    <name type="scientific">Leptospira dzoumogneensis</name>
    <dbReference type="NCBI Taxonomy" id="2484904"/>
    <lineage>
        <taxon>Bacteria</taxon>
        <taxon>Pseudomonadati</taxon>
        <taxon>Spirochaetota</taxon>
        <taxon>Spirochaetia</taxon>
        <taxon>Leptospirales</taxon>
        <taxon>Leptospiraceae</taxon>
        <taxon>Leptospira</taxon>
    </lineage>
</organism>
<dbReference type="SUPFAM" id="SSF53800">
    <property type="entry name" value="Chelatase"/>
    <property type="match status" value="1"/>
</dbReference>
<dbReference type="GO" id="GO:0004325">
    <property type="term" value="F:ferrochelatase activity"/>
    <property type="evidence" value="ECO:0007669"/>
    <property type="project" value="UniProtKB-UniRule"/>
</dbReference>
<dbReference type="EC" id="4.98.1.1" evidence="7 8"/>
<keyword evidence="2 7" id="KW-0408">Iron</keyword>
<comment type="caution">
    <text evidence="9">The sequence shown here is derived from an EMBL/GenBank/DDBJ whole genome shotgun (WGS) entry which is preliminary data.</text>
</comment>
<sequence length="369" mass="41852">MKNKLLLINLGGPRNAEEIPKFLKDLFEDPLVFDLPLPEFLRIRLARKIAETRAKKVEETYASMGFGGGSPLVSETEKQAEGLKKLLEESGEKWDIKTAMCCGYPDIRELPSEWTDPKEGVVLLPLFPHFSRSTVLSTAMLMEKQLGYCPASSPLWVRPFSDRKEYLESIRDLILDFFQGKLSEKDFLHIKQEPIHDWQNLDIVFSAHGIPLRLINKGDVYTKEIEENVQALTSLLREKGYQGQIHLSYQSRVGPSKWTTPNTLDKIQELGQKGTKRIAVYPISFISDHLETLEEIGVQIRDHALQNGISEYYRIPAPGTYPAFLEALAKFVFEAKYSAQKGAALSCICKTSGGWNPKKEKIECNCLEN</sequence>
<evidence type="ECO:0000256" key="8">
    <source>
        <dbReference type="RuleBase" id="RU000607"/>
    </source>
</evidence>
<keyword evidence="4 7" id="KW-0456">Lyase</keyword>
<evidence type="ECO:0000256" key="5">
    <source>
        <dbReference type="ARBA" id="ARBA00023244"/>
    </source>
</evidence>
<dbReference type="OrthoDB" id="9809741at2"/>
<keyword evidence="7" id="KW-0479">Metal-binding</keyword>